<evidence type="ECO:0000256" key="8">
    <source>
        <dbReference type="ARBA" id="ARBA00023180"/>
    </source>
</evidence>
<evidence type="ECO:0000256" key="4">
    <source>
        <dbReference type="ARBA" id="ARBA00022737"/>
    </source>
</evidence>
<feature type="transmembrane region" description="Helical" evidence="12">
    <location>
        <begin position="142"/>
        <end position="165"/>
    </location>
</feature>
<dbReference type="Pfam" id="PF13895">
    <property type="entry name" value="Ig_2"/>
    <property type="match status" value="1"/>
</dbReference>
<dbReference type="SMART" id="SM00409">
    <property type="entry name" value="IG"/>
    <property type="match status" value="2"/>
</dbReference>
<feature type="disulfide bond" evidence="10">
    <location>
        <begin position="115"/>
        <end position="125"/>
    </location>
</feature>
<dbReference type="Gene3D" id="3.10.250.10">
    <property type="entry name" value="SRCR-like domain"/>
    <property type="match status" value="3"/>
</dbReference>
<evidence type="ECO:0000256" key="2">
    <source>
        <dbReference type="ARBA" id="ARBA00022692"/>
    </source>
</evidence>
<evidence type="ECO:0000313" key="15">
    <source>
        <dbReference type="EMBL" id="ROI15112.1"/>
    </source>
</evidence>
<dbReference type="Pfam" id="PF00047">
    <property type="entry name" value="ig"/>
    <property type="match status" value="1"/>
</dbReference>
<dbReference type="FunFam" id="3.10.250.10:FF:000006">
    <property type="entry name" value="neurotrypsin isoform X2"/>
    <property type="match status" value="2"/>
</dbReference>
<dbReference type="InterPro" id="IPR003599">
    <property type="entry name" value="Ig_sub"/>
</dbReference>
<keyword evidence="8" id="KW-0325">Glycoprotein</keyword>
<proteinExistence type="predicted"/>
<dbReference type="InterPro" id="IPR007110">
    <property type="entry name" value="Ig-like_dom"/>
</dbReference>
<dbReference type="OrthoDB" id="536948at2759"/>
<dbReference type="PROSITE" id="PS50287">
    <property type="entry name" value="SRCR_2"/>
    <property type="match status" value="3"/>
</dbReference>
<comment type="subcellular location">
    <subcellularLocation>
        <location evidence="1">Membrane</location>
        <topology evidence="1">Single-pass membrane protein</topology>
    </subcellularLocation>
</comment>
<evidence type="ECO:0000259" key="13">
    <source>
        <dbReference type="PROSITE" id="PS50287"/>
    </source>
</evidence>
<gene>
    <name evidence="15" type="ORF">DPX16_16958</name>
</gene>
<comment type="caution">
    <text evidence="10">Lacks conserved residue(s) required for the propagation of feature annotation.</text>
</comment>
<evidence type="ECO:0000256" key="11">
    <source>
        <dbReference type="SAM" id="MobiDB-lite"/>
    </source>
</evidence>
<dbReference type="PROSITE" id="PS00420">
    <property type="entry name" value="SRCR_1"/>
    <property type="match status" value="1"/>
</dbReference>
<evidence type="ECO:0000256" key="3">
    <source>
        <dbReference type="ARBA" id="ARBA00022729"/>
    </source>
</evidence>
<feature type="domain" description="SRCR" evidence="13">
    <location>
        <begin position="48"/>
        <end position="141"/>
    </location>
</feature>
<dbReference type="GO" id="GO:0005886">
    <property type="term" value="C:plasma membrane"/>
    <property type="evidence" value="ECO:0007669"/>
    <property type="project" value="TreeGrafter"/>
</dbReference>
<evidence type="ECO:0000256" key="10">
    <source>
        <dbReference type="PROSITE-ProRule" id="PRU00196"/>
    </source>
</evidence>
<organism evidence="15 16">
    <name type="scientific">Anabarilius grahami</name>
    <name type="common">Kanglang fish</name>
    <name type="synonym">Barilius grahami</name>
    <dbReference type="NCBI Taxonomy" id="495550"/>
    <lineage>
        <taxon>Eukaryota</taxon>
        <taxon>Metazoa</taxon>
        <taxon>Chordata</taxon>
        <taxon>Craniata</taxon>
        <taxon>Vertebrata</taxon>
        <taxon>Euteleostomi</taxon>
        <taxon>Actinopterygii</taxon>
        <taxon>Neopterygii</taxon>
        <taxon>Teleostei</taxon>
        <taxon>Ostariophysi</taxon>
        <taxon>Cypriniformes</taxon>
        <taxon>Xenocyprididae</taxon>
        <taxon>Xenocypridinae</taxon>
        <taxon>Xenocypridinae incertae sedis</taxon>
        <taxon>Anabarilius</taxon>
    </lineage>
</organism>
<keyword evidence="7 10" id="KW-1015">Disulfide bond</keyword>
<keyword evidence="4" id="KW-0677">Repeat</keyword>
<feature type="domain" description="Ig-like" evidence="14">
    <location>
        <begin position="470"/>
        <end position="560"/>
    </location>
</feature>
<keyword evidence="3" id="KW-0732">Signal</keyword>
<keyword evidence="9" id="KW-0393">Immunoglobulin domain</keyword>
<dbReference type="PRINTS" id="PR00258">
    <property type="entry name" value="SPERACTRCPTR"/>
</dbReference>
<evidence type="ECO:0000313" key="16">
    <source>
        <dbReference type="Proteomes" id="UP000281406"/>
    </source>
</evidence>
<feature type="compositionally biased region" description="Acidic residues" evidence="11">
    <location>
        <begin position="704"/>
        <end position="718"/>
    </location>
</feature>
<name>A0A3N0XCH5_ANAGA</name>
<dbReference type="PANTHER" id="PTHR48071">
    <property type="entry name" value="SRCR DOMAIN-CONTAINING PROTEIN"/>
    <property type="match status" value="1"/>
</dbReference>
<dbReference type="FunFam" id="3.10.250.10:FF:000016">
    <property type="entry name" value="Scavenger receptor cysteine-rich protein type 12"/>
    <property type="match status" value="1"/>
</dbReference>
<evidence type="ECO:0000256" key="1">
    <source>
        <dbReference type="ARBA" id="ARBA00004167"/>
    </source>
</evidence>
<evidence type="ECO:0000259" key="14">
    <source>
        <dbReference type="PROSITE" id="PS50835"/>
    </source>
</evidence>
<dbReference type="PANTHER" id="PTHR48071:SF27">
    <property type="entry name" value="SCAVENGER RECEPTOR CYSTEINE-RICH TYPE 1 PROTEIN M130-LIKE"/>
    <property type="match status" value="1"/>
</dbReference>
<evidence type="ECO:0000256" key="7">
    <source>
        <dbReference type="ARBA" id="ARBA00023157"/>
    </source>
</evidence>
<dbReference type="GO" id="GO:0004252">
    <property type="term" value="F:serine-type endopeptidase activity"/>
    <property type="evidence" value="ECO:0007669"/>
    <property type="project" value="TreeGrafter"/>
</dbReference>
<keyword evidence="6 12" id="KW-0472">Membrane</keyword>
<dbReference type="InterPro" id="IPR036179">
    <property type="entry name" value="Ig-like_dom_sf"/>
</dbReference>
<feature type="disulfide bond" evidence="10">
    <location>
        <begin position="389"/>
        <end position="453"/>
    </location>
</feature>
<feature type="disulfide bond" evidence="10">
    <location>
        <begin position="402"/>
        <end position="463"/>
    </location>
</feature>
<dbReference type="SMART" id="SM00202">
    <property type="entry name" value="SR"/>
    <property type="match status" value="3"/>
</dbReference>
<feature type="disulfide bond" evidence="10">
    <location>
        <begin position="433"/>
        <end position="443"/>
    </location>
</feature>
<keyword evidence="16" id="KW-1185">Reference proteome</keyword>
<keyword evidence="2 12" id="KW-0812">Transmembrane</keyword>
<feature type="domain" description="SRCR" evidence="13">
    <location>
        <begin position="364"/>
        <end position="464"/>
    </location>
</feature>
<evidence type="ECO:0000256" key="12">
    <source>
        <dbReference type="SAM" id="Phobius"/>
    </source>
</evidence>
<feature type="domain" description="SRCR" evidence="13">
    <location>
        <begin position="262"/>
        <end position="362"/>
    </location>
</feature>
<dbReference type="InterPro" id="IPR013151">
    <property type="entry name" value="Immunoglobulin_dom"/>
</dbReference>
<dbReference type="InterPro" id="IPR001190">
    <property type="entry name" value="SRCR"/>
</dbReference>
<feature type="region of interest" description="Disordered" evidence="11">
    <location>
        <begin position="674"/>
        <end position="718"/>
    </location>
</feature>
<keyword evidence="5 12" id="KW-1133">Transmembrane helix</keyword>
<dbReference type="PROSITE" id="PS50835">
    <property type="entry name" value="IG_LIKE"/>
    <property type="match status" value="1"/>
</dbReference>
<dbReference type="SUPFAM" id="SSF56487">
    <property type="entry name" value="SRCR-like"/>
    <property type="match status" value="3"/>
</dbReference>
<dbReference type="Gene3D" id="2.60.40.10">
    <property type="entry name" value="Immunoglobulins"/>
    <property type="match status" value="2"/>
</dbReference>
<feature type="disulfide bond" evidence="10">
    <location>
        <begin position="287"/>
        <end position="351"/>
    </location>
</feature>
<dbReference type="EMBL" id="RJVU01080352">
    <property type="protein sequence ID" value="ROI15112.1"/>
    <property type="molecule type" value="Genomic_DNA"/>
</dbReference>
<sequence>MWQGGRGSAKSAAGERGRRRTMYWHCLSSGQEGPGQEKPLTNQGGQDIRLVNGLDGCFGTVVVQNNSKWVTVCDNSWDIYKAALVCSQLKCGRAVIAHGHTLSEAESDHVWLDYCSGNESSITQCQYKNESGCQDARVVCSVVIIVAVVAAVLLILSALLIIFLVKRRKKQKKIQICSCSQDAVNMLDVLHRHQNEKNADDDYEIVDMDDGDHEDVNSDSEQDYVNVDQDDSEQDYVNVETDDSEQDYVNVSITEHRRGYSIRLVNGSYDCSGRVEILYNGQWGTVCDDSWDINDAAVVCRQLGCGGAVSANSSGNFGQGSGPIWLDDVRCSGSELSLTQCSHNTIGSHNCGHSEDAGVVCLDIRLVSGSDSCCGRVEIHHNGQWGTVCDDDWDMNDAAVVCRQLQCGSAISAPPSAAFGQGSGSIWLDDVGCSGGEGKLTQCSHRGLGTHNCNNGEDAGVVCSGDLQKPTLSLISTHAVVSPGESIQFRCTTPKPRCNADAEFHLFINGSSILSSQKHVSGVTFNLVNVGVSHQGSYSCNYSYKNGIIKSPWSDTVKITVVHLQQPSIPCIAPDGQFDVGPQGSVITRGHNFTIICSTESQYPGGSFYLFKESNITRSQSAVDLSASFFFPEADFSHEGNYSCVYEVILSSRSFRSSASELLVITITGPANMYAGTSYDNKNEDDDEADYENVESNDKNMDHDDSEEDYINVDTDDSEEDYINVDADDSEEDYINVDVTENKRVVHKSDDNIYEKYE</sequence>
<evidence type="ECO:0000256" key="5">
    <source>
        <dbReference type="ARBA" id="ARBA00022989"/>
    </source>
</evidence>
<dbReference type="SUPFAM" id="SSF48726">
    <property type="entry name" value="Immunoglobulin"/>
    <property type="match status" value="2"/>
</dbReference>
<evidence type="ECO:0000256" key="9">
    <source>
        <dbReference type="ARBA" id="ARBA00023319"/>
    </source>
</evidence>
<dbReference type="Proteomes" id="UP000281406">
    <property type="component" value="Unassembled WGS sequence"/>
</dbReference>
<dbReference type="InterPro" id="IPR036772">
    <property type="entry name" value="SRCR-like_dom_sf"/>
</dbReference>
<comment type="caution">
    <text evidence="15">The sequence shown here is derived from an EMBL/GenBank/DDBJ whole genome shotgun (WGS) entry which is preliminary data.</text>
</comment>
<feature type="disulfide bond" evidence="10">
    <location>
        <begin position="300"/>
        <end position="361"/>
    </location>
</feature>
<accession>A0A3N0XCH5</accession>
<dbReference type="Pfam" id="PF00530">
    <property type="entry name" value="SRCR"/>
    <property type="match status" value="3"/>
</dbReference>
<evidence type="ECO:0000256" key="6">
    <source>
        <dbReference type="ARBA" id="ARBA00023136"/>
    </source>
</evidence>
<feature type="compositionally biased region" description="Acidic residues" evidence="11">
    <location>
        <begin position="683"/>
        <end position="695"/>
    </location>
</feature>
<dbReference type="GO" id="GO:0031638">
    <property type="term" value="P:zymogen activation"/>
    <property type="evidence" value="ECO:0007669"/>
    <property type="project" value="TreeGrafter"/>
</dbReference>
<dbReference type="InterPro" id="IPR013783">
    <property type="entry name" value="Ig-like_fold"/>
</dbReference>
<dbReference type="AlphaFoldDB" id="A0A3N0XCH5"/>
<reference evidence="15 16" key="1">
    <citation type="submission" date="2018-10" db="EMBL/GenBank/DDBJ databases">
        <title>Genome assembly for a Yunnan-Guizhou Plateau 3E fish, Anabarilius grahami (Regan), and its evolutionary and genetic applications.</title>
        <authorList>
            <person name="Jiang W."/>
        </authorList>
    </citation>
    <scope>NUCLEOTIDE SEQUENCE [LARGE SCALE GENOMIC DNA]</scope>
    <source>
        <strain evidence="15">AG-KIZ</strain>
        <tissue evidence="15">Muscle</tissue>
    </source>
</reference>
<protein>
    <submittedName>
        <fullName evidence="15">Deleted in malignant brain tumors 1 protein</fullName>
    </submittedName>
</protein>
<feature type="disulfide bond" evidence="10">
    <location>
        <begin position="331"/>
        <end position="341"/>
    </location>
</feature>